<protein>
    <submittedName>
        <fullName evidence="1">Uncharacterized protein</fullName>
    </submittedName>
</protein>
<proteinExistence type="predicted"/>
<name>A0A6M3IKM4_9ZZZZ</name>
<evidence type="ECO:0000313" key="2">
    <source>
        <dbReference type="EMBL" id="QJA72526.1"/>
    </source>
</evidence>
<organism evidence="1">
    <name type="scientific">viral metagenome</name>
    <dbReference type="NCBI Taxonomy" id="1070528"/>
    <lineage>
        <taxon>unclassified sequences</taxon>
        <taxon>metagenomes</taxon>
        <taxon>organismal metagenomes</taxon>
    </lineage>
</organism>
<reference evidence="1" key="1">
    <citation type="submission" date="2020-03" db="EMBL/GenBank/DDBJ databases">
        <title>The deep terrestrial virosphere.</title>
        <authorList>
            <person name="Holmfeldt K."/>
            <person name="Nilsson E."/>
            <person name="Simone D."/>
            <person name="Lopez-Fernandez M."/>
            <person name="Wu X."/>
            <person name="de Brujin I."/>
            <person name="Lundin D."/>
            <person name="Andersson A."/>
            <person name="Bertilsson S."/>
            <person name="Dopson M."/>
        </authorList>
    </citation>
    <scope>NUCLEOTIDE SEQUENCE</scope>
    <source>
        <strain evidence="3">MM171A01648</strain>
        <strain evidence="2">MM415A02739</strain>
        <strain evidence="1">MM415B01769</strain>
    </source>
</reference>
<evidence type="ECO:0000313" key="1">
    <source>
        <dbReference type="EMBL" id="QJA56932.1"/>
    </source>
</evidence>
<dbReference type="AlphaFoldDB" id="A0A6M3IKM4"/>
<dbReference type="EMBL" id="MT143600">
    <property type="protein sequence ID" value="QJA98685.1"/>
    <property type="molecule type" value="Genomic_DNA"/>
</dbReference>
<gene>
    <name evidence="3" type="ORF">MM171A01648_0011</name>
    <name evidence="2" type="ORF">MM415A02739_0008</name>
    <name evidence="1" type="ORF">MM415B01769_0023</name>
</gene>
<sequence>MLQEIVKQLESCNYECEAGSLVNNTAFIELKKLADKESIPLDLLVSKILAGYDAYLVDSKAFDSRGEAKAYVEAKQVEGKITDHIRFYSMEMSSKYMLIVYEEVNDNQYYANSGLAPNRIEKVGTANNITYMLVRR</sequence>
<dbReference type="EMBL" id="MT141958">
    <property type="protein sequence ID" value="QJA72526.1"/>
    <property type="molecule type" value="Genomic_DNA"/>
</dbReference>
<dbReference type="EMBL" id="MT141245">
    <property type="protein sequence ID" value="QJA56932.1"/>
    <property type="molecule type" value="Genomic_DNA"/>
</dbReference>
<evidence type="ECO:0000313" key="3">
    <source>
        <dbReference type="EMBL" id="QJA98685.1"/>
    </source>
</evidence>
<accession>A0A6M3IKM4</accession>